<comment type="caution">
    <text evidence="5">The sequence shown here is derived from an EMBL/GenBank/DDBJ whole genome shotgun (WGS) entry which is preliminary data.</text>
</comment>
<proteinExistence type="predicted"/>
<dbReference type="SUPFAM" id="SSF46785">
    <property type="entry name" value="Winged helix' DNA-binding domain"/>
    <property type="match status" value="1"/>
</dbReference>
<evidence type="ECO:0000259" key="4">
    <source>
        <dbReference type="PROSITE" id="PS50987"/>
    </source>
</evidence>
<dbReference type="InterPro" id="IPR051011">
    <property type="entry name" value="Metal_resp_trans_reg"/>
</dbReference>
<keyword evidence="1" id="KW-0805">Transcription regulation</keyword>
<evidence type="ECO:0000256" key="2">
    <source>
        <dbReference type="ARBA" id="ARBA00023125"/>
    </source>
</evidence>
<dbReference type="PANTHER" id="PTHR43132:SF6">
    <property type="entry name" value="HTH-TYPE TRANSCRIPTIONAL REPRESSOR CZRA"/>
    <property type="match status" value="1"/>
</dbReference>
<gene>
    <name evidence="5" type="ORF">IAA37_03285</name>
</gene>
<dbReference type="GO" id="GO:0003677">
    <property type="term" value="F:DNA binding"/>
    <property type="evidence" value="ECO:0007669"/>
    <property type="project" value="UniProtKB-KW"/>
</dbReference>
<dbReference type="NCBIfam" id="NF033788">
    <property type="entry name" value="HTH_metalloreg"/>
    <property type="match status" value="1"/>
</dbReference>
<evidence type="ECO:0000313" key="6">
    <source>
        <dbReference type="Proteomes" id="UP000823877"/>
    </source>
</evidence>
<dbReference type="Proteomes" id="UP000823877">
    <property type="component" value="Unassembled WGS sequence"/>
</dbReference>
<evidence type="ECO:0000256" key="3">
    <source>
        <dbReference type="ARBA" id="ARBA00023163"/>
    </source>
</evidence>
<evidence type="ECO:0000256" key="1">
    <source>
        <dbReference type="ARBA" id="ARBA00023015"/>
    </source>
</evidence>
<feature type="domain" description="HTH arsR-type" evidence="4">
    <location>
        <begin position="24"/>
        <end position="116"/>
    </location>
</feature>
<dbReference type="CDD" id="cd00090">
    <property type="entry name" value="HTH_ARSR"/>
    <property type="match status" value="1"/>
</dbReference>
<keyword evidence="3" id="KW-0804">Transcription</keyword>
<dbReference type="SMART" id="SM00418">
    <property type="entry name" value="HTH_ARSR"/>
    <property type="match status" value="1"/>
</dbReference>
<reference evidence="5" key="1">
    <citation type="journal article" date="2021" name="PeerJ">
        <title>Extensive microbial diversity within the chicken gut microbiome revealed by metagenomics and culture.</title>
        <authorList>
            <person name="Gilroy R."/>
            <person name="Ravi A."/>
            <person name="Getino M."/>
            <person name="Pursley I."/>
            <person name="Horton D.L."/>
            <person name="Alikhan N.F."/>
            <person name="Baker D."/>
            <person name="Gharbi K."/>
            <person name="Hall N."/>
            <person name="Watson M."/>
            <person name="Adriaenssens E.M."/>
            <person name="Foster-Nyarko E."/>
            <person name="Jarju S."/>
            <person name="Secka A."/>
            <person name="Antonio M."/>
            <person name="Oren A."/>
            <person name="Chaudhuri R.R."/>
            <person name="La Ragione R."/>
            <person name="Hildebrand F."/>
            <person name="Pallen M.J."/>
        </authorList>
    </citation>
    <scope>NUCLEOTIDE SEQUENCE</scope>
    <source>
        <strain evidence="5">CHK188-16595</strain>
    </source>
</reference>
<dbReference type="GO" id="GO:0003700">
    <property type="term" value="F:DNA-binding transcription factor activity"/>
    <property type="evidence" value="ECO:0007669"/>
    <property type="project" value="InterPro"/>
</dbReference>
<dbReference type="PANTHER" id="PTHR43132">
    <property type="entry name" value="ARSENICAL RESISTANCE OPERON REPRESSOR ARSR-RELATED"/>
    <property type="match status" value="1"/>
</dbReference>
<dbReference type="Pfam" id="PF01022">
    <property type="entry name" value="HTH_5"/>
    <property type="match status" value="1"/>
</dbReference>
<dbReference type="InterPro" id="IPR036390">
    <property type="entry name" value="WH_DNA-bd_sf"/>
</dbReference>
<keyword evidence="2" id="KW-0238">DNA-binding</keyword>
<reference evidence="5" key="2">
    <citation type="submission" date="2021-04" db="EMBL/GenBank/DDBJ databases">
        <authorList>
            <person name="Gilroy R."/>
        </authorList>
    </citation>
    <scope>NUCLEOTIDE SEQUENCE</scope>
    <source>
        <strain evidence="5">CHK188-16595</strain>
    </source>
</reference>
<dbReference type="PRINTS" id="PR00778">
    <property type="entry name" value="HTHARSR"/>
</dbReference>
<dbReference type="AlphaFoldDB" id="A0A9D2MH34"/>
<accession>A0A9D2MH34</accession>
<dbReference type="InterPro" id="IPR001845">
    <property type="entry name" value="HTH_ArsR_DNA-bd_dom"/>
</dbReference>
<organism evidence="5 6">
    <name type="scientific">Candidatus Eubacterium faecale</name>
    <dbReference type="NCBI Taxonomy" id="2838568"/>
    <lineage>
        <taxon>Bacteria</taxon>
        <taxon>Bacillati</taxon>
        <taxon>Bacillota</taxon>
        <taxon>Clostridia</taxon>
        <taxon>Eubacteriales</taxon>
        <taxon>Eubacteriaceae</taxon>
        <taxon>Eubacterium</taxon>
    </lineage>
</organism>
<dbReference type="Gene3D" id="1.10.10.10">
    <property type="entry name" value="Winged helix-like DNA-binding domain superfamily/Winged helix DNA-binding domain"/>
    <property type="match status" value="1"/>
</dbReference>
<dbReference type="EMBL" id="DWXN01000006">
    <property type="protein sequence ID" value="HJB74680.1"/>
    <property type="molecule type" value="Genomic_DNA"/>
</dbReference>
<name>A0A9D2MH34_9FIRM</name>
<dbReference type="InterPro" id="IPR011991">
    <property type="entry name" value="ArsR-like_HTH"/>
</dbReference>
<evidence type="ECO:0000313" key="5">
    <source>
        <dbReference type="EMBL" id="HJB74680.1"/>
    </source>
</evidence>
<sequence>MRGIPLLFISALFVRSEKGGLFMLDEEMLYDLADLFKIFSDSTRLKILCSLFDKELNVTEITSATGVSQTAVSHQLRILKQNHLVKYKRDGKQMVYSLSDDHVKTIINCGIEHIEE</sequence>
<dbReference type="InterPro" id="IPR036388">
    <property type="entry name" value="WH-like_DNA-bd_sf"/>
</dbReference>
<protein>
    <submittedName>
        <fullName evidence="5">Metalloregulator ArsR/SmtB family transcription factor</fullName>
    </submittedName>
</protein>
<dbReference type="PROSITE" id="PS50987">
    <property type="entry name" value="HTH_ARSR_2"/>
    <property type="match status" value="1"/>
</dbReference>